<gene>
    <name evidence="1" type="ORF">SCLCIDRAFT_916034</name>
</gene>
<accession>A0A0C3DKD8</accession>
<proteinExistence type="predicted"/>
<dbReference type="InParanoid" id="A0A0C3DKD8"/>
<dbReference type="EMBL" id="KN822055">
    <property type="protein sequence ID" value="KIM61125.1"/>
    <property type="molecule type" value="Genomic_DNA"/>
</dbReference>
<sequence length="61" mass="7017">MGVTITLTKNSHSGQEDVEPRNNKCIEELHDCVRRHLLETSCFLTACVRLQNRVPLLRNQV</sequence>
<name>A0A0C3DKD8_9AGAM</name>
<protein>
    <submittedName>
        <fullName evidence="1">Uncharacterized protein</fullName>
    </submittedName>
</protein>
<reference evidence="1 2" key="1">
    <citation type="submission" date="2014-04" db="EMBL/GenBank/DDBJ databases">
        <authorList>
            <consortium name="DOE Joint Genome Institute"/>
            <person name="Kuo A."/>
            <person name="Kohler A."/>
            <person name="Nagy L.G."/>
            <person name="Floudas D."/>
            <person name="Copeland A."/>
            <person name="Barry K.W."/>
            <person name="Cichocki N."/>
            <person name="Veneault-Fourrey C."/>
            <person name="LaButti K."/>
            <person name="Lindquist E.A."/>
            <person name="Lipzen A."/>
            <person name="Lundell T."/>
            <person name="Morin E."/>
            <person name="Murat C."/>
            <person name="Sun H."/>
            <person name="Tunlid A."/>
            <person name="Henrissat B."/>
            <person name="Grigoriev I.V."/>
            <person name="Hibbett D.S."/>
            <person name="Martin F."/>
            <person name="Nordberg H.P."/>
            <person name="Cantor M.N."/>
            <person name="Hua S.X."/>
        </authorList>
    </citation>
    <scope>NUCLEOTIDE SEQUENCE [LARGE SCALE GENOMIC DNA]</scope>
    <source>
        <strain evidence="1 2">Foug A</strain>
    </source>
</reference>
<dbReference type="AlphaFoldDB" id="A0A0C3DKD8"/>
<dbReference type="Proteomes" id="UP000053989">
    <property type="component" value="Unassembled WGS sequence"/>
</dbReference>
<dbReference type="HOGENOM" id="CLU_2924039_0_0_1"/>
<keyword evidence="2" id="KW-1185">Reference proteome</keyword>
<evidence type="ECO:0000313" key="2">
    <source>
        <dbReference type="Proteomes" id="UP000053989"/>
    </source>
</evidence>
<organism evidence="1 2">
    <name type="scientific">Scleroderma citrinum Foug A</name>
    <dbReference type="NCBI Taxonomy" id="1036808"/>
    <lineage>
        <taxon>Eukaryota</taxon>
        <taxon>Fungi</taxon>
        <taxon>Dikarya</taxon>
        <taxon>Basidiomycota</taxon>
        <taxon>Agaricomycotina</taxon>
        <taxon>Agaricomycetes</taxon>
        <taxon>Agaricomycetidae</taxon>
        <taxon>Boletales</taxon>
        <taxon>Sclerodermatineae</taxon>
        <taxon>Sclerodermataceae</taxon>
        <taxon>Scleroderma</taxon>
    </lineage>
</organism>
<reference evidence="2" key="2">
    <citation type="submission" date="2015-01" db="EMBL/GenBank/DDBJ databases">
        <title>Evolutionary Origins and Diversification of the Mycorrhizal Mutualists.</title>
        <authorList>
            <consortium name="DOE Joint Genome Institute"/>
            <consortium name="Mycorrhizal Genomics Consortium"/>
            <person name="Kohler A."/>
            <person name="Kuo A."/>
            <person name="Nagy L.G."/>
            <person name="Floudas D."/>
            <person name="Copeland A."/>
            <person name="Barry K.W."/>
            <person name="Cichocki N."/>
            <person name="Veneault-Fourrey C."/>
            <person name="LaButti K."/>
            <person name="Lindquist E.A."/>
            <person name="Lipzen A."/>
            <person name="Lundell T."/>
            <person name="Morin E."/>
            <person name="Murat C."/>
            <person name="Riley R."/>
            <person name="Ohm R."/>
            <person name="Sun H."/>
            <person name="Tunlid A."/>
            <person name="Henrissat B."/>
            <person name="Grigoriev I.V."/>
            <person name="Hibbett D.S."/>
            <person name="Martin F."/>
        </authorList>
    </citation>
    <scope>NUCLEOTIDE SEQUENCE [LARGE SCALE GENOMIC DNA]</scope>
    <source>
        <strain evidence="2">Foug A</strain>
    </source>
</reference>
<evidence type="ECO:0000313" key="1">
    <source>
        <dbReference type="EMBL" id="KIM61125.1"/>
    </source>
</evidence>